<feature type="compositionally biased region" description="Basic and acidic residues" evidence="2">
    <location>
        <begin position="100"/>
        <end position="118"/>
    </location>
</feature>
<dbReference type="InterPro" id="IPR036041">
    <property type="entry name" value="Ribosome-inact_prot_sf"/>
</dbReference>
<gene>
    <name evidence="3" type="ORF">POM88_037213</name>
</gene>
<evidence type="ECO:0000256" key="1">
    <source>
        <dbReference type="RuleBase" id="RU004915"/>
    </source>
</evidence>
<dbReference type="EMBL" id="JAUIZM010000008">
    <property type="protein sequence ID" value="KAK1371121.1"/>
    <property type="molecule type" value="Genomic_DNA"/>
</dbReference>
<keyword evidence="1" id="KW-0378">Hydrolase</keyword>
<keyword evidence="1" id="KW-0611">Plant defense</keyword>
<dbReference type="GO" id="GO:0006952">
    <property type="term" value="P:defense response"/>
    <property type="evidence" value="ECO:0007669"/>
    <property type="project" value="UniProtKB-KW"/>
</dbReference>
<comment type="caution">
    <text evidence="3">The sequence shown here is derived from an EMBL/GenBank/DDBJ whole genome shotgun (WGS) entry which is preliminary data.</text>
</comment>
<protein>
    <recommendedName>
        <fullName evidence="1">rRNA N-glycosylase</fullName>
        <ecNumber evidence="1">3.2.2.22</ecNumber>
    </recommendedName>
</protein>
<dbReference type="GO" id="GO:0090729">
    <property type="term" value="F:toxin activity"/>
    <property type="evidence" value="ECO:0007669"/>
    <property type="project" value="UniProtKB-KW"/>
</dbReference>
<dbReference type="GO" id="GO:0030598">
    <property type="term" value="F:rRNA N-glycosylase activity"/>
    <property type="evidence" value="ECO:0007669"/>
    <property type="project" value="UniProtKB-EC"/>
</dbReference>
<name>A0AAD8HPX1_9APIA</name>
<comment type="similarity">
    <text evidence="1">Belongs to the ribosome-inactivating protein family.</text>
</comment>
<organism evidence="3 4">
    <name type="scientific">Heracleum sosnowskyi</name>
    <dbReference type="NCBI Taxonomy" id="360622"/>
    <lineage>
        <taxon>Eukaryota</taxon>
        <taxon>Viridiplantae</taxon>
        <taxon>Streptophyta</taxon>
        <taxon>Embryophyta</taxon>
        <taxon>Tracheophyta</taxon>
        <taxon>Spermatophyta</taxon>
        <taxon>Magnoliopsida</taxon>
        <taxon>eudicotyledons</taxon>
        <taxon>Gunneridae</taxon>
        <taxon>Pentapetalae</taxon>
        <taxon>asterids</taxon>
        <taxon>campanulids</taxon>
        <taxon>Apiales</taxon>
        <taxon>Apiaceae</taxon>
        <taxon>Apioideae</taxon>
        <taxon>apioid superclade</taxon>
        <taxon>Tordylieae</taxon>
        <taxon>Tordyliinae</taxon>
        <taxon>Heracleum</taxon>
    </lineage>
</organism>
<dbReference type="Proteomes" id="UP001237642">
    <property type="component" value="Unassembled WGS sequence"/>
</dbReference>
<keyword evidence="1" id="KW-0652">Protein synthesis inhibitor</keyword>
<dbReference type="EC" id="3.2.2.22" evidence="1"/>
<keyword evidence="4" id="KW-1185">Reference proteome</keyword>
<keyword evidence="1" id="KW-0800">Toxin</keyword>
<evidence type="ECO:0000313" key="4">
    <source>
        <dbReference type="Proteomes" id="UP001237642"/>
    </source>
</evidence>
<evidence type="ECO:0000256" key="2">
    <source>
        <dbReference type="SAM" id="MobiDB-lite"/>
    </source>
</evidence>
<feature type="region of interest" description="Disordered" evidence="2">
    <location>
        <begin position="277"/>
        <end position="302"/>
    </location>
</feature>
<feature type="region of interest" description="Disordered" evidence="2">
    <location>
        <begin position="100"/>
        <end position="140"/>
    </location>
</feature>
<dbReference type="GO" id="GO:0017148">
    <property type="term" value="P:negative regulation of translation"/>
    <property type="evidence" value="ECO:0007669"/>
    <property type="project" value="UniProtKB-KW"/>
</dbReference>
<feature type="compositionally biased region" description="Basic and acidic residues" evidence="2">
    <location>
        <begin position="284"/>
        <end position="302"/>
    </location>
</feature>
<dbReference type="SUPFAM" id="SSF56371">
    <property type="entry name" value="Ribosome inactivating proteins (RIP)"/>
    <property type="match status" value="1"/>
</dbReference>
<comment type="catalytic activity">
    <reaction evidence="1">
        <text>Endohydrolysis of the N-glycosidic bond at one specific adenosine on the 28S rRNA.</text>
        <dbReference type="EC" id="3.2.2.22"/>
    </reaction>
</comment>
<dbReference type="Pfam" id="PF00161">
    <property type="entry name" value="RIP"/>
    <property type="match status" value="1"/>
</dbReference>
<dbReference type="InterPro" id="IPR001574">
    <property type="entry name" value="Ribosome_inactivat_prot"/>
</dbReference>
<reference evidence="3" key="1">
    <citation type="submission" date="2023-02" db="EMBL/GenBank/DDBJ databases">
        <title>Genome of toxic invasive species Heracleum sosnowskyi carries increased number of genes despite the absence of recent whole-genome duplications.</title>
        <authorList>
            <person name="Schelkunov M."/>
            <person name="Shtratnikova V."/>
            <person name="Makarenko M."/>
            <person name="Klepikova A."/>
            <person name="Omelchenko D."/>
            <person name="Novikova G."/>
            <person name="Obukhova E."/>
            <person name="Bogdanov V."/>
            <person name="Penin A."/>
            <person name="Logacheva M."/>
        </authorList>
    </citation>
    <scope>NUCLEOTIDE SEQUENCE</scope>
    <source>
        <strain evidence="3">Hsosn_3</strain>
        <tissue evidence="3">Leaf</tissue>
    </source>
</reference>
<dbReference type="AlphaFoldDB" id="A0AAD8HPX1"/>
<reference evidence="3" key="2">
    <citation type="submission" date="2023-05" db="EMBL/GenBank/DDBJ databases">
        <authorList>
            <person name="Schelkunov M.I."/>
        </authorList>
    </citation>
    <scope>NUCLEOTIDE SEQUENCE</scope>
    <source>
        <strain evidence="3">Hsosn_3</strain>
        <tissue evidence="3">Leaf</tissue>
    </source>
</reference>
<sequence>MEVNDRFVIRGSTKEKLETFLKNIRESWGVQLHKDYDVRVLPDVGDDEIYSIQLATEEGEEKCDFIFQRNNVYLIAWGEPDKMMIFDDAASNFKKIVEEELDSDPKSKSRERDPDKTTHQKVRNGSRERPPIQTSQSGRQYQLSEALNSKIKFDYMKLVEKGGRRDQVMIGMQALENALYAFISPFIAEGKAQRNKYVVSISKSSIVLLHTLPESLRNDEICKYMLGIYESGGTVPNHLVELENKWSNYSEQIHQSLPNPTNETQIKNLNNLKLIMRPRPISKGGEKEKQDGEKGKGQGEGS</sequence>
<accession>A0AAD8HPX1</accession>
<proteinExistence type="inferred from homology"/>
<dbReference type="Gene3D" id="3.40.420.10">
    <property type="entry name" value="Ricin (A subunit), domain 1"/>
    <property type="match status" value="1"/>
</dbReference>
<dbReference type="InterPro" id="IPR016138">
    <property type="entry name" value="Ribosome_inactivat_prot_sub1"/>
</dbReference>
<evidence type="ECO:0000313" key="3">
    <source>
        <dbReference type="EMBL" id="KAK1371121.1"/>
    </source>
</evidence>